<protein>
    <submittedName>
        <fullName evidence="1">Host-nuclease inhibitor protein Gam</fullName>
    </submittedName>
</protein>
<sequence>MSKKAVRIKTEVQAIALQTADEVALAIKEIGDLEREQVRLSTLQADEKAAIDEKYTAQLTALKDKVKPLQAAVQAYCESRRDELTNGGKQKTAYFNTGEVQWRQKPPAVKISSVAKVIEAIKNTGFLQFLRVKEEINKEALLADPKTARSISGISIRENEEEFVIKPNDEEVRK</sequence>
<name>A0A011MI87_9PAST</name>
<dbReference type="Pfam" id="PF07352">
    <property type="entry name" value="Phage_Mu_Gam"/>
    <property type="match status" value="1"/>
</dbReference>
<dbReference type="OrthoDB" id="8141487at2"/>
<gene>
    <name evidence="1" type="ORF">AK33_05585</name>
</gene>
<dbReference type="EMBL" id="JANJ01000004">
    <property type="protein sequence ID" value="EXI62201.1"/>
    <property type="molecule type" value="Genomic_DNA"/>
</dbReference>
<organism evidence="1 2">
    <name type="scientific">Mannheimia granulomatis</name>
    <dbReference type="NCBI Taxonomy" id="85402"/>
    <lineage>
        <taxon>Bacteria</taxon>
        <taxon>Pseudomonadati</taxon>
        <taxon>Pseudomonadota</taxon>
        <taxon>Gammaproteobacteria</taxon>
        <taxon>Pasteurellales</taxon>
        <taxon>Pasteurellaceae</taxon>
        <taxon>Mannheimia</taxon>
    </lineage>
</organism>
<dbReference type="SUPFAM" id="SSF161266">
    <property type="entry name" value="Gam-like"/>
    <property type="match status" value="1"/>
</dbReference>
<dbReference type="RefSeq" id="WP_042802566.1">
    <property type="nucleotide sequence ID" value="NZ_AVSP01000014.1"/>
</dbReference>
<reference evidence="1 2" key="1">
    <citation type="journal article" date="2014" name="Genome Announc.">
        <title>Genome Sequence of a Presumptive Mannheimia haemolytica Strain with an A1/A6-Cross-Reactive Serotype from a White-Tailed Deer (Odocoileus virginianus).</title>
        <authorList>
            <person name="Lawrence P.K."/>
            <person name="Bey R.F."/>
            <person name="Wiener B."/>
            <person name="Kittichotirat W."/>
            <person name="Bumgarner R.E."/>
        </authorList>
    </citation>
    <scope>NUCLEOTIDE SEQUENCE [LARGE SCALE GENOMIC DNA]</scope>
    <source>
        <strain evidence="1 2">PKL10</strain>
    </source>
</reference>
<dbReference type="AlphaFoldDB" id="A0A011MI87"/>
<dbReference type="GO" id="GO:0003690">
    <property type="term" value="F:double-stranded DNA binding"/>
    <property type="evidence" value="ECO:0007669"/>
    <property type="project" value="InterPro"/>
</dbReference>
<accession>A0A011MI87</accession>
<keyword evidence="2" id="KW-1185">Reference proteome</keyword>
<dbReference type="Gene3D" id="1.20.5.170">
    <property type="match status" value="1"/>
</dbReference>
<dbReference type="PATRIC" id="fig|1450449.3.peg.1092"/>
<evidence type="ECO:0000313" key="2">
    <source>
        <dbReference type="Proteomes" id="UP000054123"/>
    </source>
</evidence>
<proteinExistence type="predicted"/>
<dbReference type="InterPro" id="IPR009951">
    <property type="entry name" value="Host-nuc_inhib_Gam"/>
</dbReference>
<evidence type="ECO:0000313" key="1">
    <source>
        <dbReference type="EMBL" id="EXI62201.1"/>
    </source>
</evidence>
<dbReference type="GO" id="GO:0042262">
    <property type="term" value="P:DNA protection"/>
    <property type="evidence" value="ECO:0007669"/>
    <property type="project" value="InterPro"/>
</dbReference>
<comment type="caution">
    <text evidence="1">The sequence shown here is derived from an EMBL/GenBank/DDBJ whole genome shotgun (WGS) entry which is preliminary data.</text>
</comment>
<dbReference type="Proteomes" id="UP000054123">
    <property type="component" value="Unassembled WGS sequence"/>
</dbReference>